<feature type="domain" description="MADF" evidence="3">
    <location>
        <begin position="5"/>
        <end position="97"/>
    </location>
</feature>
<reference evidence="5 6" key="1">
    <citation type="submission" date="2023-11" db="EMBL/GenBank/DDBJ databases">
        <authorList>
            <person name="Hedman E."/>
            <person name="Englund M."/>
            <person name="Stromberg M."/>
            <person name="Nyberg Akerstrom W."/>
            <person name="Nylinder S."/>
            <person name="Jareborg N."/>
            <person name="Kallberg Y."/>
            <person name="Kronander E."/>
        </authorList>
    </citation>
    <scope>NUCLEOTIDE SEQUENCE [LARGE SCALE GENOMIC DNA]</scope>
</reference>
<evidence type="ECO:0008006" key="7">
    <source>
        <dbReference type="Google" id="ProtNLM"/>
    </source>
</evidence>
<dbReference type="GO" id="GO:0005634">
    <property type="term" value="C:nucleus"/>
    <property type="evidence" value="ECO:0007669"/>
    <property type="project" value="UniProtKB-SubCell"/>
</dbReference>
<dbReference type="SMART" id="SM00595">
    <property type="entry name" value="MADF"/>
    <property type="match status" value="1"/>
</dbReference>
<dbReference type="EMBL" id="CAVLGL010000079">
    <property type="protein sequence ID" value="CAK1585168.1"/>
    <property type="molecule type" value="Genomic_DNA"/>
</dbReference>
<dbReference type="Pfam" id="PF02944">
    <property type="entry name" value="BESS"/>
    <property type="match status" value="1"/>
</dbReference>
<feature type="compositionally biased region" description="Low complexity" evidence="2">
    <location>
        <begin position="132"/>
        <end position="151"/>
    </location>
</feature>
<evidence type="ECO:0000256" key="1">
    <source>
        <dbReference type="PROSITE-ProRule" id="PRU00371"/>
    </source>
</evidence>
<keyword evidence="1" id="KW-0539">Nucleus</keyword>
<dbReference type="InterPro" id="IPR004210">
    <property type="entry name" value="BESS_motif"/>
</dbReference>
<evidence type="ECO:0000313" key="5">
    <source>
        <dbReference type="EMBL" id="CAK1585168.1"/>
    </source>
</evidence>
<dbReference type="PANTHER" id="PTHR12243:SF69">
    <property type="entry name" value="SI:CH73-59F11.3"/>
    <property type="match status" value="1"/>
</dbReference>
<sequence length="256" mass="29872">MNTEFFIAEILARPAIWKSGHPQHKFKNVMKKLWEEIKIKFSECEVSDLKKKWKNLRDTYSKELKKMPKSRSGDSSSNYEPAWKYFTLLGFLKDEYMPLTAESNLDEGDSEIIIDYGDDHDIAVEVLNEVRSPSPSRISSPIEPSTSSYQSSKKKRQNIQDIRAEYLEIEKKKLKILENDISKNIPLDSEKKTDDYYFLMSILPEMEKLPPTQKLRLRNKINQALLEEITVTIYGEPYGRCCYSSQPNQLNNVNNE</sequence>
<evidence type="ECO:0000313" key="6">
    <source>
        <dbReference type="Proteomes" id="UP001314205"/>
    </source>
</evidence>
<comment type="subcellular location">
    <subcellularLocation>
        <location evidence="1">Nucleus</location>
    </subcellularLocation>
</comment>
<protein>
    <recommendedName>
        <fullName evidence="7">MADF domain-containing protein</fullName>
    </recommendedName>
</protein>
<keyword evidence="6" id="KW-1185">Reference proteome</keyword>
<evidence type="ECO:0000256" key="2">
    <source>
        <dbReference type="SAM" id="MobiDB-lite"/>
    </source>
</evidence>
<dbReference type="PANTHER" id="PTHR12243">
    <property type="entry name" value="MADF DOMAIN TRANSCRIPTION FACTOR"/>
    <property type="match status" value="1"/>
</dbReference>
<gene>
    <name evidence="5" type="ORF">PARMNEM_LOCUS6296</name>
</gene>
<dbReference type="InterPro" id="IPR039353">
    <property type="entry name" value="TF_Adf1"/>
</dbReference>
<feature type="domain" description="BESS" evidence="4">
    <location>
        <begin position="192"/>
        <end position="231"/>
    </location>
</feature>
<dbReference type="Pfam" id="PF10545">
    <property type="entry name" value="MADF_DNA_bdg"/>
    <property type="match status" value="1"/>
</dbReference>
<dbReference type="GO" id="GO:0005667">
    <property type="term" value="C:transcription regulator complex"/>
    <property type="evidence" value="ECO:0007669"/>
    <property type="project" value="TreeGrafter"/>
</dbReference>
<feature type="region of interest" description="Disordered" evidence="2">
    <location>
        <begin position="131"/>
        <end position="156"/>
    </location>
</feature>
<dbReference type="InterPro" id="IPR006578">
    <property type="entry name" value="MADF-dom"/>
</dbReference>
<comment type="caution">
    <text evidence="5">The sequence shown here is derived from an EMBL/GenBank/DDBJ whole genome shotgun (WGS) entry which is preliminary data.</text>
</comment>
<dbReference type="Proteomes" id="UP001314205">
    <property type="component" value="Unassembled WGS sequence"/>
</dbReference>
<evidence type="ECO:0000259" key="3">
    <source>
        <dbReference type="PROSITE" id="PS51029"/>
    </source>
</evidence>
<name>A0AAV1KR12_9NEOP</name>
<dbReference type="AlphaFoldDB" id="A0AAV1KR12"/>
<dbReference type="GO" id="GO:0006357">
    <property type="term" value="P:regulation of transcription by RNA polymerase II"/>
    <property type="evidence" value="ECO:0007669"/>
    <property type="project" value="TreeGrafter"/>
</dbReference>
<dbReference type="PROSITE" id="PS51031">
    <property type="entry name" value="BESS"/>
    <property type="match status" value="1"/>
</dbReference>
<organism evidence="5 6">
    <name type="scientific">Parnassius mnemosyne</name>
    <name type="common">clouded apollo</name>
    <dbReference type="NCBI Taxonomy" id="213953"/>
    <lineage>
        <taxon>Eukaryota</taxon>
        <taxon>Metazoa</taxon>
        <taxon>Ecdysozoa</taxon>
        <taxon>Arthropoda</taxon>
        <taxon>Hexapoda</taxon>
        <taxon>Insecta</taxon>
        <taxon>Pterygota</taxon>
        <taxon>Neoptera</taxon>
        <taxon>Endopterygota</taxon>
        <taxon>Lepidoptera</taxon>
        <taxon>Glossata</taxon>
        <taxon>Ditrysia</taxon>
        <taxon>Papilionoidea</taxon>
        <taxon>Papilionidae</taxon>
        <taxon>Parnassiinae</taxon>
        <taxon>Parnassini</taxon>
        <taxon>Parnassius</taxon>
        <taxon>Driopa</taxon>
    </lineage>
</organism>
<dbReference type="PROSITE" id="PS51029">
    <property type="entry name" value="MADF"/>
    <property type="match status" value="1"/>
</dbReference>
<evidence type="ECO:0000259" key="4">
    <source>
        <dbReference type="PROSITE" id="PS51031"/>
    </source>
</evidence>
<dbReference type="GO" id="GO:0003677">
    <property type="term" value="F:DNA binding"/>
    <property type="evidence" value="ECO:0007669"/>
    <property type="project" value="InterPro"/>
</dbReference>
<proteinExistence type="predicted"/>
<accession>A0AAV1KR12</accession>